<name>A0A1M5S267_9FIRM</name>
<dbReference type="Proteomes" id="UP000242520">
    <property type="component" value="Unassembled WGS sequence"/>
</dbReference>
<dbReference type="EMBL" id="FQXH01000016">
    <property type="protein sequence ID" value="SHH32564.1"/>
    <property type="molecule type" value="Genomic_DNA"/>
</dbReference>
<dbReference type="OrthoDB" id="9785306at2"/>
<proteinExistence type="predicted"/>
<dbReference type="PIRSF" id="PIRSF011575">
    <property type="entry name" value="YabG"/>
    <property type="match status" value="1"/>
</dbReference>
<keyword evidence="2" id="KW-1185">Reference proteome</keyword>
<dbReference type="Pfam" id="PF05582">
    <property type="entry name" value="Peptidase_U57"/>
    <property type="match status" value="1"/>
</dbReference>
<protein>
    <submittedName>
        <fullName evidence="1">Spore coat assemly protein</fullName>
    </submittedName>
</protein>
<dbReference type="STRING" id="1123350.SAMN02744040_01609"/>
<reference evidence="2" key="1">
    <citation type="submission" date="2016-11" db="EMBL/GenBank/DDBJ databases">
        <authorList>
            <person name="Varghese N."/>
            <person name="Submissions S."/>
        </authorList>
    </citation>
    <scope>NUCLEOTIDE SEQUENCE [LARGE SCALE GENOMIC DNA]</scope>
    <source>
        <strain evidence="2">DSM 15285</strain>
    </source>
</reference>
<evidence type="ECO:0000313" key="1">
    <source>
        <dbReference type="EMBL" id="SHH32564.1"/>
    </source>
</evidence>
<dbReference type="AlphaFoldDB" id="A0A1M5S267"/>
<dbReference type="RefSeq" id="WP_072725355.1">
    <property type="nucleotide sequence ID" value="NZ_FQXH01000016.1"/>
</dbReference>
<dbReference type="NCBIfam" id="TIGR02855">
    <property type="entry name" value="spore_yabG"/>
    <property type="match status" value="1"/>
</dbReference>
<sequence length="277" mass="31409">MRIGDLVVRKSHGKDVLFRIIDIVENKNKKKQVILKGIDFRLIADSSVDDLEVVRQDNVRNYIFSRQIESLLNKAIKNRLDRNRKYYRNGFGRPGKVLHLDGDSEYLKICLEAYKKLQIQAVGKVVTEGDQYKVIGSLLGEYSPDILVITGHDSILNPNGDMKNINNYRNSKNFIKAVQEARKYESSMDELVIFAGACQSYYEAILNAGANFASSPHRILIHCLDPVLIVEKIAYSRIDKVLPLEEVFQNTITGIKGIGGLETRGKYRSGLPKSLYE</sequence>
<evidence type="ECO:0000313" key="2">
    <source>
        <dbReference type="Proteomes" id="UP000242520"/>
    </source>
</evidence>
<dbReference type="InterPro" id="IPR008764">
    <property type="entry name" value="Peptidase_U57"/>
</dbReference>
<organism evidence="1 2">
    <name type="scientific">Tepidibacter thalassicus DSM 15285</name>
    <dbReference type="NCBI Taxonomy" id="1123350"/>
    <lineage>
        <taxon>Bacteria</taxon>
        <taxon>Bacillati</taxon>
        <taxon>Bacillota</taxon>
        <taxon>Clostridia</taxon>
        <taxon>Peptostreptococcales</taxon>
        <taxon>Peptostreptococcaceae</taxon>
        <taxon>Tepidibacter</taxon>
    </lineage>
</organism>
<accession>A0A1M5S267</accession>
<gene>
    <name evidence="1" type="ORF">SAMN02744040_01609</name>
</gene>